<dbReference type="GO" id="GO:0016787">
    <property type="term" value="F:hydrolase activity"/>
    <property type="evidence" value="ECO:0007669"/>
    <property type="project" value="UniProtKB-KW"/>
</dbReference>
<evidence type="ECO:0000313" key="4">
    <source>
        <dbReference type="EMBL" id="THJ33503.1"/>
    </source>
</evidence>
<dbReference type="PANTHER" id="PTHR43736">
    <property type="entry name" value="ADP-RIBOSE PYROPHOSPHATASE"/>
    <property type="match status" value="1"/>
</dbReference>
<evidence type="ECO:0000313" key="5">
    <source>
        <dbReference type="Proteomes" id="UP000306236"/>
    </source>
</evidence>
<dbReference type="EMBL" id="SSWX01000010">
    <property type="protein sequence ID" value="THJ33503.1"/>
    <property type="molecule type" value="Genomic_DNA"/>
</dbReference>
<dbReference type="InterPro" id="IPR015797">
    <property type="entry name" value="NUDIX_hydrolase-like_dom_sf"/>
</dbReference>
<sequence>MTEMHPFHGAKIALFLDRQLLVYQRDNKASIPFPGLWDLPGGGREGNETPMECVLREVREEFGIALQAHCVRYTRAYFAGRRSASYFMVGSLTQGQAADIVFGDEGQQWAWMSVQAFLSHPQVVPHLQARLQDYLASQ</sequence>
<dbReference type="AlphaFoldDB" id="A0A4S5BQP9"/>
<evidence type="ECO:0000256" key="1">
    <source>
        <dbReference type="ARBA" id="ARBA00001946"/>
    </source>
</evidence>
<gene>
    <name evidence="4" type="ORF">E8K88_09495</name>
</gene>
<dbReference type="Proteomes" id="UP000306236">
    <property type="component" value="Unassembled WGS sequence"/>
</dbReference>
<comment type="cofactor">
    <cofactor evidence="1">
        <name>Mg(2+)</name>
        <dbReference type="ChEBI" id="CHEBI:18420"/>
    </cofactor>
</comment>
<dbReference type="OrthoDB" id="5417595at2"/>
<dbReference type="CDD" id="cd04682">
    <property type="entry name" value="NUDIX_Hydrolase"/>
    <property type="match status" value="1"/>
</dbReference>
<dbReference type="Gene3D" id="3.90.79.10">
    <property type="entry name" value="Nucleoside Triphosphate Pyrophosphohydrolase"/>
    <property type="match status" value="1"/>
</dbReference>
<dbReference type="PROSITE" id="PS00893">
    <property type="entry name" value="NUDIX_BOX"/>
    <property type="match status" value="1"/>
</dbReference>
<dbReference type="PROSITE" id="PS51462">
    <property type="entry name" value="NUDIX"/>
    <property type="match status" value="1"/>
</dbReference>
<dbReference type="RefSeq" id="WP_136406428.1">
    <property type="nucleotide sequence ID" value="NZ_SSWX01000010.1"/>
</dbReference>
<organism evidence="4 5">
    <name type="scientific">Lampropedia aestuarii</name>
    <dbReference type="NCBI Taxonomy" id="2562762"/>
    <lineage>
        <taxon>Bacteria</taxon>
        <taxon>Pseudomonadati</taxon>
        <taxon>Pseudomonadota</taxon>
        <taxon>Betaproteobacteria</taxon>
        <taxon>Burkholderiales</taxon>
        <taxon>Comamonadaceae</taxon>
        <taxon>Lampropedia</taxon>
    </lineage>
</organism>
<feature type="domain" description="Nudix hydrolase" evidence="3">
    <location>
        <begin position="5"/>
        <end position="136"/>
    </location>
</feature>
<accession>A0A4S5BQP9</accession>
<keyword evidence="5" id="KW-1185">Reference proteome</keyword>
<dbReference type="SUPFAM" id="SSF55811">
    <property type="entry name" value="Nudix"/>
    <property type="match status" value="1"/>
</dbReference>
<reference evidence="4 5" key="1">
    <citation type="submission" date="2019-04" db="EMBL/GenBank/DDBJ databases">
        <title>Lampropedia sp YIM MLB12 draf genome.</title>
        <authorList>
            <person name="Wang Y.-X."/>
        </authorList>
    </citation>
    <scope>NUCLEOTIDE SEQUENCE [LARGE SCALE GENOMIC DNA]</scope>
    <source>
        <strain evidence="4 5">YIM MLB12</strain>
    </source>
</reference>
<comment type="caution">
    <text evidence="4">The sequence shown here is derived from an EMBL/GenBank/DDBJ whole genome shotgun (WGS) entry which is preliminary data.</text>
</comment>
<dbReference type="InterPro" id="IPR020084">
    <property type="entry name" value="NUDIX_hydrolase_CS"/>
</dbReference>
<proteinExistence type="predicted"/>
<keyword evidence="2" id="KW-0378">Hydrolase</keyword>
<evidence type="ECO:0000256" key="2">
    <source>
        <dbReference type="ARBA" id="ARBA00022801"/>
    </source>
</evidence>
<dbReference type="Pfam" id="PF00293">
    <property type="entry name" value="NUDIX"/>
    <property type="match status" value="1"/>
</dbReference>
<dbReference type="InterPro" id="IPR000086">
    <property type="entry name" value="NUDIX_hydrolase_dom"/>
</dbReference>
<name>A0A4S5BQP9_9BURK</name>
<dbReference type="PANTHER" id="PTHR43736:SF1">
    <property type="entry name" value="DIHYDRONEOPTERIN TRIPHOSPHATE DIPHOSPHATASE"/>
    <property type="match status" value="1"/>
</dbReference>
<protein>
    <submittedName>
        <fullName evidence="4">NUDIX domain-containing protein</fullName>
    </submittedName>
</protein>
<evidence type="ECO:0000259" key="3">
    <source>
        <dbReference type="PROSITE" id="PS51462"/>
    </source>
</evidence>